<name>A0A848QV76_PHOVU</name>
<dbReference type="Gene3D" id="2.60.40.4120">
    <property type="match status" value="1"/>
</dbReference>
<proteinExistence type="predicted"/>
<dbReference type="AlphaFoldDB" id="A0A848QV76"/>
<dbReference type="InterPro" id="IPR054460">
    <property type="entry name" value="DUF5018-rel"/>
</dbReference>
<dbReference type="PROSITE" id="PS51257">
    <property type="entry name" value="PROKAR_LIPOPROTEIN"/>
    <property type="match status" value="1"/>
</dbReference>
<dbReference type="Proteomes" id="UP000583639">
    <property type="component" value="Unassembled WGS sequence"/>
</dbReference>
<feature type="domain" description="DUF5018" evidence="2">
    <location>
        <begin position="36"/>
        <end position="149"/>
    </location>
</feature>
<evidence type="ECO:0000313" key="4">
    <source>
        <dbReference type="Proteomes" id="UP000583639"/>
    </source>
</evidence>
<reference evidence="3 4" key="1">
    <citation type="submission" date="2020-04" db="EMBL/GenBank/DDBJ databases">
        <title>A novel gut-associated lysogenic phage, Bacteroides phage BV01, alters the host transcriptome and bile acid metabolism in Bacteroides vulgatus.</title>
        <authorList>
            <person name="Campbell D.E."/>
            <person name="Ly L."/>
            <person name="Ridlon J.M."/>
            <person name="Hsiao A."/>
            <person name="Degnan P.H."/>
        </authorList>
    </citation>
    <scope>NUCLEOTIDE SEQUENCE [LARGE SCALE GENOMIC DNA]</scope>
    <source>
        <strain evidence="3 4">VPI-BV8526</strain>
    </source>
</reference>
<evidence type="ECO:0000259" key="2">
    <source>
        <dbReference type="Pfam" id="PF22243"/>
    </source>
</evidence>
<evidence type="ECO:0000313" key="3">
    <source>
        <dbReference type="EMBL" id="NMW40021.1"/>
    </source>
</evidence>
<keyword evidence="1" id="KW-0732">Signal</keyword>
<dbReference type="RefSeq" id="WP_172770003.1">
    <property type="nucleotide sequence ID" value="NZ_JABDSI010000102.1"/>
</dbReference>
<evidence type="ECO:0000256" key="1">
    <source>
        <dbReference type="SAM" id="SignalP"/>
    </source>
</evidence>
<organism evidence="3 4">
    <name type="scientific">Phocaeicola vulgatus</name>
    <name type="common">Bacteroides vulgatus</name>
    <dbReference type="NCBI Taxonomy" id="821"/>
    <lineage>
        <taxon>Bacteria</taxon>
        <taxon>Pseudomonadati</taxon>
        <taxon>Bacteroidota</taxon>
        <taxon>Bacteroidia</taxon>
        <taxon>Bacteroidales</taxon>
        <taxon>Bacteroidaceae</taxon>
        <taxon>Phocaeicola</taxon>
    </lineage>
</organism>
<dbReference type="EMBL" id="JABDSI010000102">
    <property type="protein sequence ID" value="NMW40021.1"/>
    <property type="molecule type" value="Genomic_DNA"/>
</dbReference>
<comment type="caution">
    <text evidence="3">The sequence shown here is derived from an EMBL/GenBank/DDBJ whole genome shotgun (WGS) entry which is preliminary data.</text>
</comment>
<sequence length="155" mass="17400">MKKYSILLLLPFFSMLFTSCLKEGLDEGVLSTECDVTNIHFEHRWATEMTTSGMYQLNFMEMTVNKTIDTENCVIEVQITVPAVSNNYPQEQRDATTLSNMACSFEVSRAASVAPLNGAPVLGKLGDYTKEHTYRVISASGEYKDWTVKVTSFTK</sequence>
<dbReference type="Pfam" id="PF22243">
    <property type="entry name" value="DUF5018-rel"/>
    <property type="match status" value="1"/>
</dbReference>
<feature type="signal peptide" evidence="1">
    <location>
        <begin position="1"/>
        <end position="22"/>
    </location>
</feature>
<feature type="chain" id="PRO_5032785550" description="DUF5018 domain-containing protein" evidence="1">
    <location>
        <begin position="23"/>
        <end position="155"/>
    </location>
</feature>
<accession>A0A848QV76</accession>
<gene>
    <name evidence="3" type="ORF">HKQ55_07700</name>
</gene>
<protein>
    <recommendedName>
        <fullName evidence="2">DUF5018 domain-containing protein</fullName>
    </recommendedName>
</protein>